<dbReference type="STRING" id="151894.SAMN04488524_0582"/>
<dbReference type="AlphaFoldDB" id="A0A1W1ZD49"/>
<accession>A0A1W1ZD49</accession>
<name>A0A1W1ZD49_9SPHI</name>
<keyword evidence="3" id="KW-1185">Reference proteome</keyword>
<evidence type="ECO:0000256" key="1">
    <source>
        <dbReference type="SAM" id="Coils"/>
    </source>
</evidence>
<evidence type="ECO:0000313" key="2">
    <source>
        <dbReference type="EMBL" id="SMC45948.1"/>
    </source>
</evidence>
<sequence>MKDQPFKQLTAYTNNTPVVASGNSQMPHTPTGEVMTVNDAKETIARQYNYNSWSEFYHQMIGGNVRVAFISKMYDESHYLHTQQFKARAEAADQRVKELEQQEIDLKIAGQKLHGCLQNINSHVELPDYYNDWIRNVLNETDEILSDDEGGNTERTKP</sequence>
<protein>
    <submittedName>
        <fullName evidence="2">Uncharacterized protein</fullName>
    </submittedName>
</protein>
<dbReference type="RefSeq" id="WP_084236910.1">
    <property type="nucleotide sequence ID" value="NZ_FWXT01000001.1"/>
</dbReference>
<organism evidence="2 3">
    <name type="scientific">Pedobacter africanus</name>
    <dbReference type="NCBI Taxonomy" id="151894"/>
    <lineage>
        <taxon>Bacteria</taxon>
        <taxon>Pseudomonadati</taxon>
        <taxon>Bacteroidota</taxon>
        <taxon>Sphingobacteriia</taxon>
        <taxon>Sphingobacteriales</taxon>
        <taxon>Sphingobacteriaceae</taxon>
        <taxon>Pedobacter</taxon>
    </lineage>
</organism>
<feature type="coiled-coil region" evidence="1">
    <location>
        <begin position="82"/>
        <end position="109"/>
    </location>
</feature>
<dbReference type="EMBL" id="FWXT01000001">
    <property type="protein sequence ID" value="SMC45948.1"/>
    <property type="molecule type" value="Genomic_DNA"/>
</dbReference>
<gene>
    <name evidence="2" type="ORF">SAMN04488524_0582</name>
</gene>
<dbReference type="Proteomes" id="UP000192756">
    <property type="component" value="Unassembled WGS sequence"/>
</dbReference>
<evidence type="ECO:0000313" key="3">
    <source>
        <dbReference type="Proteomes" id="UP000192756"/>
    </source>
</evidence>
<proteinExistence type="predicted"/>
<reference evidence="3" key="1">
    <citation type="submission" date="2017-04" db="EMBL/GenBank/DDBJ databases">
        <authorList>
            <person name="Varghese N."/>
            <person name="Submissions S."/>
        </authorList>
    </citation>
    <scope>NUCLEOTIDE SEQUENCE [LARGE SCALE GENOMIC DNA]</scope>
    <source>
        <strain evidence="3">DSM 12126</strain>
    </source>
</reference>
<keyword evidence="1" id="KW-0175">Coiled coil</keyword>